<dbReference type="RefSeq" id="WP_122336702.1">
    <property type="nucleotide sequence ID" value="NZ_CACRTC010000034.1"/>
</dbReference>
<sequence length="116" mass="12551">MKNKRMTILITLAVVIALFSGCSIDINPSVANTQFGMQALHYEFIIVLISLIGGIGCIIAGIILTILGFTGSIEWIVEASGFTSRLINASPGIVLMIIGFWLTLKSRLNIKAKKQN</sequence>
<keyword evidence="1" id="KW-0812">Transmembrane</keyword>
<reference evidence="2" key="1">
    <citation type="submission" date="2019-11" db="EMBL/GenBank/DDBJ databases">
        <authorList>
            <person name="Feng L."/>
        </authorList>
    </citation>
    <scope>NUCLEOTIDE SEQUENCE</scope>
    <source>
        <strain evidence="2">BuniformisLFYP32</strain>
    </source>
</reference>
<name>A0A6N2VPU6_BACUN</name>
<feature type="transmembrane region" description="Helical" evidence="1">
    <location>
        <begin position="40"/>
        <end position="66"/>
    </location>
</feature>
<protein>
    <recommendedName>
        <fullName evidence="3">Lipoprotein</fullName>
    </recommendedName>
</protein>
<evidence type="ECO:0000313" key="2">
    <source>
        <dbReference type="EMBL" id="VYT31990.1"/>
    </source>
</evidence>
<feature type="transmembrane region" description="Helical" evidence="1">
    <location>
        <begin position="86"/>
        <end position="104"/>
    </location>
</feature>
<keyword evidence="1" id="KW-1133">Transmembrane helix</keyword>
<evidence type="ECO:0000256" key="1">
    <source>
        <dbReference type="SAM" id="Phobius"/>
    </source>
</evidence>
<keyword evidence="1" id="KW-0472">Membrane</keyword>
<accession>A0A6N2VPU6</accession>
<organism evidence="2">
    <name type="scientific">Bacteroides uniformis</name>
    <dbReference type="NCBI Taxonomy" id="820"/>
    <lineage>
        <taxon>Bacteria</taxon>
        <taxon>Pseudomonadati</taxon>
        <taxon>Bacteroidota</taxon>
        <taxon>Bacteroidia</taxon>
        <taxon>Bacteroidales</taxon>
        <taxon>Bacteroidaceae</taxon>
        <taxon>Bacteroides</taxon>
    </lineage>
</organism>
<dbReference type="PROSITE" id="PS51257">
    <property type="entry name" value="PROKAR_LIPOPROTEIN"/>
    <property type="match status" value="1"/>
</dbReference>
<dbReference type="EMBL" id="CACRTC010000034">
    <property type="protein sequence ID" value="VYT31990.1"/>
    <property type="molecule type" value="Genomic_DNA"/>
</dbReference>
<dbReference type="AlphaFoldDB" id="A0A6N2VPU6"/>
<evidence type="ECO:0008006" key="3">
    <source>
        <dbReference type="Google" id="ProtNLM"/>
    </source>
</evidence>
<gene>
    <name evidence="2" type="ORF">BULFYP32_00024</name>
</gene>
<proteinExistence type="predicted"/>